<feature type="transmembrane region" description="Helical" evidence="1">
    <location>
        <begin position="7"/>
        <end position="28"/>
    </location>
</feature>
<name>A0AAU7W495_9MICO</name>
<dbReference type="RefSeq" id="WP_350347278.1">
    <property type="nucleotide sequence ID" value="NZ_CP158374.1"/>
</dbReference>
<sequence>MRQNPWSVALGIVGVLGLVVAVIAYFIAQGMGLDGMTVLSFSTWLAQFAGFALVAYMLFEAFAWWHSERRRADDAADARQRVKESPRT</sequence>
<dbReference type="EMBL" id="CP158374">
    <property type="protein sequence ID" value="XBX81256.1"/>
    <property type="molecule type" value="Genomic_DNA"/>
</dbReference>
<proteinExistence type="predicted"/>
<reference evidence="2" key="1">
    <citation type="submission" date="2024-05" db="EMBL/GenBank/DDBJ databases">
        <authorList>
            <person name="Yu L."/>
        </authorList>
    </citation>
    <scope>NUCLEOTIDE SEQUENCE</scope>
    <source>
        <strain evidence="2">G08B096</strain>
    </source>
</reference>
<accession>A0AAU7W495</accession>
<gene>
    <name evidence="2" type="ORF">ABIQ69_11615</name>
</gene>
<organism evidence="2">
    <name type="scientific">Agromyces sp. G08B096</name>
    <dbReference type="NCBI Taxonomy" id="3156399"/>
    <lineage>
        <taxon>Bacteria</taxon>
        <taxon>Bacillati</taxon>
        <taxon>Actinomycetota</taxon>
        <taxon>Actinomycetes</taxon>
        <taxon>Micrococcales</taxon>
        <taxon>Microbacteriaceae</taxon>
        <taxon>Agromyces</taxon>
    </lineage>
</organism>
<feature type="transmembrane region" description="Helical" evidence="1">
    <location>
        <begin position="44"/>
        <end position="65"/>
    </location>
</feature>
<dbReference type="AlphaFoldDB" id="A0AAU7W495"/>
<keyword evidence="1" id="KW-0472">Membrane</keyword>
<keyword evidence="1" id="KW-1133">Transmembrane helix</keyword>
<protein>
    <submittedName>
        <fullName evidence="2">Uncharacterized protein</fullName>
    </submittedName>
</protein>
<evidence type="ECO:0000313" key="2">
    <source>
        <dbReference type="EMBL" id="XBX81256.1"/>
    </source>
</evidence>
<evidence type="ECO:0000256" key="1">
    <source>
        <dbReference type="SAM" id="Phobius"/>
    </source>
</evidence>
<keyword evidence="1" id="KW-0812">Transmembrane</keyword>